<evidence type="ECO:0000313" key="3">
    <source>
        <dbReference type="Proteomes" id="UP001604277"/>
    </source>
</evidence>
<sequence>MSSCSSNQTWVFLFLEFSSQSKQHQATGIHHGSYPIKPARRTTASERLTFDAPRIDQMHQSLRAQIWSLIYATRRTSGSPDLCEDRSPVRQICASCKSSGAPDMAHRVVLRSGARSPVAQISYLNTNFLLLIHELGASNVQVFYGILPSLDYTDKQEARAHSKDISTFCGRLLEETEDEFSVLIKKGSVKVGKVGKVLCQDLGRYCKQTSDYEKAGDDDEEYRNTEL</sequence>
<dbReference type="InterPro" id="IPR021852">
    <property type="entry name" value="DUF3456"/>
</dbReference>
<dbReference type="Pfam" id="PF11938">
    <property type="entry name" value="DUF3456"/>
    <property type="match status" value="1"/>
</dbReference>
<dbReference type="AlphaFoldDB" id="A0ABD1VL56"/>
<gene>
    <name evidence="2" type="ORF">Fot_19475</name>
</gene>
<reference evidence="3" key="1">
    <citation type="submission" date="2024-07" db="EMBL/GenBank/DDBJ databases">
        <title>Two chromosome-level genome assemblies of Korean endemic species Abeliophyllum distichum and Forsythia ovata (Oleaceae).</title>
        <authorList>
            <person name="Jang H."/>
        </authorList>
    </citation>
    <scope>NUCLEOTIDE SEQUENCE [LARGE SCALE GENOMIC DNA]</scope>
</reference>
<feature type="domain" description="DUF3456" evidence="1">
    <location>
        <begin position="151"/>
        <end position="206"/>
    </location>
</feature>
<name>A0ABD1VL56_9LAMI</name>
<protein>
    <recommendedName>
        <fullName evidence="1">DUF3456 domain-containing protein</fullName>
    </recommendedName>
</protein>
<evidence type="ECO:0000259" key="1">
    <source>
        <dbReference type="Pfam" id="PF11938"/>
    </source>
</evidence>
<proteinExistence type="predicted"/>
<dbReference type="EMBL" id="JBFOLJ010000005">
    <property type="protein sequence ID" value="KAL2538084.1"/>
    <property type="molecule type" value="Genomic_DNA"/>
</dbReference>
<comment type="caution">
    <text evidence="2">The sequence shown here is derived from an EMBL/GenBank/DDBJ whole genome shotgun (WGS) entry which is preliminary data.</text>
</comment>
<evidence type="ECO:0000313" key="2">
    <source>
        <dbReference type="EMBL" id="KAL2538084.1"/>
    </source>
</evidence>
<dbReference type="Proteomes" id="UP001604277">
    <property type="component" value="Unassembled WGS sequence"/>
</dbReference>
<accession>A0ABD1VL56</accession>
<organism evidence="2 3">
    <name type="scientific">Forsythia ovata</name>
    <dbReference type="NCBI Taxonomy" id="205694"/>
    <lineage>
        <taxon>Eukaryota</taxon>
        <taxon>Viridiplantae</taxon>
        <taxon>Streptophyta</taxon>
        <taxon>Embryophyta</taxon>
        <taxon>Tracheophyta</taxon>
        <taxon>Spermatophyta</taxon>
        <taxon>Magnoliopsida</taxon>
        <taxon>eudicotyledons</taxon>
        <taxon>Gunneridae</taxon>
        <taxon>Pentapetalae</taxon>
        <taxon>asterids</taxon>
        <taxon>lamiids</taxon>
        <taxon>Lamiales</taxon>
        <taxon>Oleaceae</taxon>
        <taxon>Forsythieae</taxon>
        <taxon>Forsythia</taxon>
    </lineage>
</organism>
<keyword evidence="3" id="KW-1185">Reference proteome</keyword>